<dbReference type="Pfam" id="PF08402">
    <property type="entry name" value="TOBE_2"/>
    <property type="match status" value="1"/>
</dbReference>
<dbReference type="GO" id="GO:0055052">
    <property type="term" value="C:ATP-binding cassette (ABC) transporter complex, substrate-binding subunit-containing"/>
    <property type="evidence" value="ECO:0007669"/>
    <property type="project" value="TreeGrafter"/>
</dbReference>
<keyword evidence="8" id="KW-1185">Reference proteome</keyword>
<dbReference type="Gene3D" id="2.40.50.100">
    <property type="match status" value="1"/>
</dbReference>
<proteinExistence type="inferred from homology"/>
<dbReference type="FunFam" id="3.40.50.300:FF:000042">
    <property type="entry name" value="Maltose/maltodextrin ABC transporter, ATP-binding protein"/>
    <property type="match status" value="1"/>
</dbReference>
<dbReference type="Pfam" id="PF00005">
    <property type="entry name" value="ABC_tran"/>
    <property type="match status" value="1"/>
</dbReference>
<dbReference type="SUPFAM" id="SSF52540">
    <property type="entry name" value="P-loop containing nucleoside triphosphate hydrolases"/>
    <property type="match status" value="1"/>
</dbReference>
<keyword evidence="4" id="KW-0547">Nucleotide-binding</keyword>
<dbReference type="PROSITE" id="PS00211">
    <property type="entry name" value="ABC_TRANSPORTER_1"/>
    <property type="match status" value="1"/>
</dbReference>
<organism evidence="7 8">
    <name type="scientific">Microbaculum marinisediminis</name>
    <dbReference type="NCBI Taxonomy" id="2931392"/>
    <lineage>
        <taxon>Bacteria</taxon>
        <taxon>Pseudomonadati</taxon>
        <taxon>Pseudomonadota</taxon>
        <taxon>Alphaproteobacteria</taxon>
        <taxon>Hyphomicrobiales</taxon>
        <taxon>Tepidamorphaceae</taxon>
        <taxon>Microbaculum</taxon>
    </lineage>
</organism>
<dbReference type="SUPFAM" id="SSF50331">
    <property type="entry name" value="MOP-like"/>
    <property type="match status" value="1"/>
</dbReference>
<dbReference type="InterPro" id="IPR013611">
    <property type="entry name" value="Transp-assoc_OB_typ2"/>
</dbReference>
<gene>
    <name evidence="7" type="primary">ugpC</name>
    <name evidence="7" type="ORF">MUB46_05910</name>
</gene>
<comment type="subcellular location">
    <subcellularLocation>
        <location evidence="1">Cell inner membrane</location>
        <topology evidence="1">Peripheral membrane protein</topology>
    </subcellularLocation>
</comment>
<evidence type="ECO:0000259" key="6">
    <source>
        <dbReference type="PROSITE" id="PS50893"/>
    </source>
</evidence>
<comment type="similarity">
    <text evidence="2">Belongs to the ABC transporter superfamily.</text>
</comment>
<dbReference type="NCBIfam" id="NF008653">
    <property type="entry name" value="PRK11650.1"/>
    <property type="match status" value="1"/>
</dbReference>
<evidence type="ECO:0000256" key="3">
    <source>
        <dbReference type="ARBA" id="ARBA00022448"/>
    </source>
</evidence>
<feature type="domain" description="ABC transporter" evidence="6">
    <location>
        <begin position="1"/>
        <end position="231"/>
    </location>
</feature>
<evidence type="ECO:0000256" key="1">
    <source>
        <dbReference type="ARBA" id="ARBA00004417"/>
    </source>
</evidence>
<dbReference type="CDD" id="cd03301">
    <property type="entry name" value="ABC_MalK_N"/>
    <property type="match status" value="1"/>
</dbReference>
<keyword evidence="3" id="KW-0813">Transport</keyword>
<dbReference type="InterPro" id="IPR047641">
    <property type="entry name" value="ABC_transpr_MalK/UgpC-like"/>
</dbReference>
<comment type="caution">
    <text evidence="7">The sequence shown here is derived from an EMBL/GenBank/DDBJ whole genome shotgun (WGS) entry which is preliminary data.</text>
</comment>
<dbReference type="InterPro" id="IPR003439">
    <property type="entry name" value="ABC_transporter-like_ATP-bd"/>
</dbReference>
<dbReference type="InterPro" id="IPR017871">
    <property type="entry name" value="ABC_transporter-like_CS"/>
</dbReference>
<dbReference type="InterPro" id="IPR008995">
    <property type="entry name" value="Mo/tungstate-bd_C_term_dom"/>
</dbReference>
<dbReference type="GO" id="GO:0140359">
    <property type="term" value="F:ABC-type transporter activity"/>
    <property type="evidence" value="ECO:0007669"/>
    <property type="project" value="InterPro"/>
</dbReference>
<dbReference type="PANTHER" id="PTHR43875:SF10">
    <property type="entry name" value="BLL2173 PROTEIN"/>
    <property type="match status" value="1"/>
</dbReference>
<sequence length="352" mass="38365">MEIRGVSKSFGNLEVISSIDLTIENGEFCVLVGPSGCGKSTLLRMLAGLETVNRGSIHIGGNDVTHKRPGERDLAMVFQSYALYPHKTVRDNLGFSLKMHGVRKADAVSLIEQVARTLGLQELLNRYPAQLSGGQRQRVAMGRAMVRDPSVFLFDEPLSNLDAKLRVQMRAEIRDLHQRIGATTVYVTHDQIEAMTMADRIIVLNGGKIEQAGPPLELFDNPRNAFVAGFLGSPAINLIEGQATRQAQGMCVRLPDGAMLELPALSDDLDGRGVVLGIRPHHLRIDPEGAVSATVKVVEPTGVETILFTSFGGQDLVCQLPRTIRPALDETIRLSADPEDILLFDEATGERL</sequence>
<dbReference type="EMBL" id="JALIDZ010000002">
    <property type="protein sequence ID" value="MCT8971393.1"/>
    <property type="molecule type" value="Genomic_DNA"/>
</dbReference>
<dbReference type="GO" id="GO:0008643">
    <property type="term" value="P:carbohydrate transport"/>
    <property type="evidence" value="ECO:0007669"/>
    <property type="project" value="InterPro"/>
</dbReference>
<dbReference type="PANTHER" id="PTHR43875">
    <property type="entry name" value="MALTODEXTRIN IMPORT ATP-BINDING PROTEIN MSMX"/>
    <property type="match status" value="1"/>
</dbReference>
<dbReference type="Gene3D" id="2.40.50.140">
    <property type="entry name" value="Nucleic acid-binding proteins"/>
    <property type="match status" value="1"/>
</dbReference>
<dbReference type="AlphaFoldDB" id="A0AAW5QXJ2"/>
<dbReference type="InterPro" id="IPR015855">
    <property type="entry name" value="ABC_transpr_MalK-like"/>
</dbReference>
<reference evidence="7 8" key="1">
    <citation type="submission" date="2022-04" db="EMBL/GenBank/DDBJ databases">
        <authorList>
            <person name="Ye Y.-Q."/>
            <person name="Du Z.-J."/>
        </authorList>
    </citation>
    <scope>NUCLEOTIDE SEQUENCE [LARGE SCALE GENOMIC DNA]</scope>
    <source>
        <strain evidence="7 8">A6E488</strain>
    </source>
</reference>
<keyword evidence="5 7" id="KW-0067">ATP-binding</keyword>
<dbReference type="InterPro" id="IPR027417">
    <property type="entry name" value="P-loop_NTPase"/>
</dbReference>
<evidence type="ECO:0000256" key="2">
    <source>
        <dbReference type="ARBA" id="ARBA00005417"/>
    </source>
</evidence>
<dbReference type="PROSITE" id="PS50893">
    <property type="entry name" value="ABC_TRANSPORTER_2"/>
    <property type="match status" value="1"/>
</dbReference>
<dbReference type="Gene3D" id="3.40.50.300">
    <property type="entry name" value="P-loop containing nucleotide triphosphate hydrolases"/>
    <property type="match status" value="1"/>
</dbReference>
<dbReference type="InterPro" id="IPR012340">
    <property type="entry name" value="NA-bd_OB-fold"/>
</dbReference>
<evidence type="ECO:0000313" key="7">
    <source>
        <dbReference type="EMBL" id="MCT8971393.1"/>
    </source>
</evidence>
<dbReference type="Proteomes" id="UP001320898">
    <property type="component" value="Unassembled WGS sequence"/>
</dbReference>
<dbReference type="InterPro" id="IPR003593">
    <property type="entry name" value="AAA+_ATPase"/>
</dbReference>
<protein>
    <submittedName>
        <fullName evidence="7">Sn-glycerol-3-phosphate ABC transporter ATP-binding protein UgpC</fullName>
    </submittedName>
</protein>
<dbReference type="SMART" id="SM00382">
    <property type="entry name" value="AAA"/>
    <property type="match status" value="1"/>
</dbReference>
<evidence type="ECO:0000313" key="8">
    <source>
        <dbReference type="Proteomes" id="UP001320898"/>
    </source>
</evidence>
<name>A0AAW5QXJ2_9HYPH</name>
<dbReference type="GO" id="GO:0005524">
    <property type="term" value="F:ATP binding"/>
    <property type="evidence" value="ECO:0007669"/>
    <property type="project" value="UniProtKB-KW"/>
</dbReference>
<accession>A0AAW5QXJ2</accession>
<dbReference type="GO" id="GO:0016887">
    <property type="term" value="F:ATP hydrolysis activity"/>
    <property type="evidence" value="ECO:0007669"/>
    <property type="project" value="InterPro"/>
</dbReference>
<evidence type="ECO:0000256" key="4">
    <source>
        <dbReference type="ARBA" id="ARBA00022741"/>
    </source>
</evidence>
<evidence type="ECO:0000256" key="5">
    <source>
        <dbReference type="ARBA" id="ARBA00022840"/>
    </source>
</evidence>